<feature type="region of interest" description="Disordered" evidence="1">
    <location>
        <begin position="1"/>
        <end position="22"/>
    </location>
</feature>
<evidence type="ECO:0000313" key="3">
    <source>
        <dbReference type="Proteomes" id="UP000767327"/>
    </source>
</evidence>
<feature type="compositionally biased region" description="Basic and acidic residues" evidence="1">
    <location>
        <begin position="1"/>
        <end position="12"/>
    </location>
</feature>
<comment type="caution">
    <text evidence="2">The sequence shown here is derived from an EMBL/GenBank/DDBJ whole genome shotgun (WGS) entry which is preliminary data.</text>
</comment>
<reference evidence="2" key="1">
    <citation type="journal article" date="2020" name="Biotechnol. Biofuels">
        <title>New insights from the biogas microbiome by comprehensive genome-resolved metagenomics of nearly 1600 species originating from multiple anaerobic digesters.</title>
        <authorList>
            <person name="Campanaro S."/>
            <person name="Treu L."/>
            <person name="Rodriguez-R L.M."/>
            <person name="Kovalovszki A."/>
            <person name="Ziels R.M."/>
            <person name="Maus I."/>
            <person name="Zhu X."/>
            <person name="Kougias P.G."/>
            <person name="Basile A."/>
            <person name="Luo G."/>
            <person name="Schluter A."/>
            <person name="Konstantinidis K.T."/>
            <person name="Angelidaki I."/>
        </authorList>
    </citation>
    <scope>NUCLEOTIDE SEQUENCE</scope>
    <source>
        <strain evidence="2">AS01afH2WH_6</strain>
    </source>
</reference>
<evidence type="ECO:0000256" key="1">
    <source>
        <dbReference type="SAM" id="MobiDB-lite"/>
    </source>
</evidence>
<dbReference type="RefSeq" id="WP_273174745.1">
    <property type="nucleotide sequence ID" value="NZ_JAAXZR010000028.1"/>
</dbReference>
<dbReference type="EMBL" id="JAAXZR010000028">
    <property type="protein sequence ID" value="NLT80507.1"/>
    <property type="molecule type" value="Genomic_DNA"/>
</dbReference>
<sequence>MTDDIAGRKPDETQPNQAGELEESVFERFPGLDGIEEQDFDTQIASYSEVLRTLEQELQQHRS</sequence>
<reference evidence="2" key="2">
    <citation type="submission" date="2020-01" db="EMBL/GenBank/DDBJ databases">
        <authorList>
            <person name="Campanaro S."/>
        </authorList>
    </citation>
    <scope>NUCLEOTIDE SEQUENCE</scope>
    <source>
        <strain evidence="2">AS01afH2WH_6</strain>
    </source>
</reference>
<protein>
    <submittedName>
        <fullName evidence="2">Uncharacterized protein</fullName>
    </submittedName>
</protein>
<accession>A0A971D143</accession>
<dbReference type="Proteomes" id="UP000767327">
    <property type="component" value="Unassembled WGS sequence"/>
</dbReference>
<organism evidence="2 3">
    <name type="scientific">Bifidobacterium crudilactis</name>
    <dbReference type="NCBI Taxonomy" id="327277"/>
    <lineage>
        <taxon>Bacteria</taxon>
        <taxon>Bacillati</taxon>
        <taxon>Actinomycetota</taxon>
        <taxon>Actinomycetes</taxon>
        <taxon>Bifidobacteriales</taxon>
        <taxon>Bifidobacteriaceae</taxon>
        <taxon>Bifidobacterium</taxon>
    </lineage>
</organism>
<dbReference type="AlphaFoldDB" id="A0A971D143"/>
<gene>
    <name evidence="2" type="ORF">GXW98_09565</name>
</gene>
<proteinExistence type="predicted"/>
<name>A0A971D143_9BIFI</name>
<evidence type="ECO:0000313" key="2">
    <source>
        <dbReference type="EMBL" id="NLT80507.1"/>
    </source>
</evidence>